<feature type="domain" description="YgjP-like metallopeptidase" evidence="1">
    <location>
        <begin position="34"/>
        <end position="248"/>
    </location>
</feature>
<proteinExistence type="predicted"/>
<name>A0ABQ2K0D5_9ACTN</name>
<reference evidence="3" key="1">
    <citation type="journal article" date="2019" name="Int. J. Syst. Evol. Microbiol.">
        <title>The Global Catalogue of Microorganisms (GCM) 10K type strain sequencing project: providing services to taxonomists for standard genome sequencing and annotation.</title>
        <authorList>
            <consortium name="The Broad Institute Genomics Platform"/>
            <consortium name="The Broad Institute Genome Sequencing Center for Infectious Disease"/>
            <person name="Wu L."/>
            <person name="Ma J."/>
        </authorList>
    </citation>
    <scope>NUCLEOTIDE SEQUENCE [LARGE SCALE GENOMIC DNA]</scope>
    <source>
        <strain evidence="3">CGMCC 4.7323</strain>
    </source>
</reference>
<dbReference type="GeneID" id="301551699"/>
<gene>
    <name evidence="2" type="ORF">GCM10012285_60210</name>
</gene>
<keyword evidence="3" id="KW-1185">Reference proteome</keyword>
<dbReference type="PANTHER" id="PTHR30399:SF1">
    <property type="entry name" value="UTP PYROPHOSPHATASE"/>
    <property type="match status" value="1"/>
</dbReference>
<evidence type="ECO:0000313" key="3">
    <source>
        <dbReference type="Proteomes" id="UP000600080"/>
    </source>
</evidence>
<dbReference type="InterPro" id="IPR053136">
    <property type="entry name" value="UTP_pyrophosphatase-like"/>
</dbReference>
<dbReference type="Gene3D" id="3.30.2010.10">
    <property type="entry name" value="Metalloproteases ('zincins'), catalytic domain"/>
    <property type="match status" value="1"/>
</dbReference>
<dbReference type="EMBL" id="BMND01000041">
    <property type="protein sequence ID" value="GGN61387.1"/>
    <property type="molecule type" value="Genomic_DNA"/>
</dbReference>
<dbReference type="InterPro" id="IPR002725">
    <property type="entry name" value="YgjP-like_metallopeptidase"/>
</dbReference>
<dbReference type="PANTHER" id="PTHR30399">
    <property type="entry name" value="UNCHARACTERIZED PROTEIN YGJP"/>
    <property type="match status" value="1"/>
</dbReference>
<dbReference type="Pfam" id="PF01863">
    <property type="entry name" value="YgjP-like"/>
    <property type="match status" value="1"/>
</dbReference>
<sequence length="268" mass="30528">MTGTTPKHAYEEAIHASGHLVAHDWSISIRPRRRSIGIAIEPGGHVVLAVPPTAPTERLTDFIGKKIQWIESHVGTSRDKAATPREVFMKQSEGFSFLGRGHLLRPVDADHTSAERQPCFTSWYLNIPRAKLAAHDPTPVIEWYKTEGTQWAQATAPQWQRRLLLREAPTIRVTDLGKRRWGVYRPKRHAVELHWTLFQLTPDLAELVLVHELAHATRPGGTAHGVQWQRRMSAVMPQWRRMQKLLNTEGRKVWTGEVQAGDRQDAVR</sequence>
<accession>A0ABQ2K0D5</accession>
<evidence type="ECO:0000259" key="1">
    <source>
        <dbReference type="Pfam" id="PF01863"/>
    </source>
</evidence>
<organism evidence="2 3">
    <name type="scientific">Streptomyces kronopolitis</name>
    <dbReference type="NCBI Taxonomy" id="1612435"/>
    <lineage>
        <taxon>Bacteria</taxon>
        <taxon>Bacillati</taxon>
        <taxon>Actinomycetota</taxon>
        <taxon>Actinomycetes</taxon>
        <taxon>Kitasatosporales</taxon>
        <taxon>Streptomycetaceae</taxon>
        <taxon>Streptomyces</taxon>
    </lineage>
</organism>
<evidence type="ECO:0000313" key="2">
    <source>
        <dbReference type="EMBL" id="GGN61387.1"/>
    </source>
</evidence>
<comment type="caution">
    <text evidence="2">The sequence shown here is derived from an EMBL/GenBank/DDBJ whole genome shotgun (WGS) entry which is preliminary data.</text>
</comment>
<dbReference type="RefSeq" id="WP_189103415.1">
    <property type="nucleotide sequence ID" value="NZ_BMND01000041.1"/>
</dbReference>
<protein>
    <recommendedName>
        <fullName evidence="1">YgjP-like metallopeptidase domain-containing protein</fullName>
    </recommendedName>
</protein>
<dbReference type="Proteomes" id="UP000600080">
    <property type="component" value="Unassembled WGS sequence"/>
</dbReference>
<dbReference type="CDD" id="cd07344">
    <property type="entry name" value="M48_yhfN_like"/>
    <property type="match status" value="1"/>
</dbReference>